<name>Q9MC07_9VIRU</name>
<proteinExistence type="predicted"/>
<evidence type="ECO:0000313" key="2">
    <source>
        <dbReference type="Proteomes" id="UP000000734"/>
    </source>
</evidence>
<dbReference type="RefSeq" id="NP_524569.1">
    <property type="nucleotide sequence ID" value="NC_003300.1"/>
</dbReference>
<gene>
    <name evidence="1" type="primary">E</name>
</gene>
<reference evidence="1 2" key="1">
    <citation type="journal article" date="2000" name="Virology">
        <title>Characterization of phi8, a bacteriophage containing three double-stranded RNA genomic segments and distantly related to Phi6.</title>
        <authorList>
            <person name="Hoogstraten D."/>
            <person name="Qiao X."/>
            <person name="Sun Y."/>
            <person name="Hu A."/>
            <person name="Onodera S."/>
            <person name="Mindich L."/>
        </authorList>
    </citation>
    <scope>NUCLEOTIDE SEQUENCE [LARGE SCALE GENOMIC DNA]</scope>
</reference>
<keyword evidence="2" id="KW-1185">Reference proteome</keyword>
<protein>
    <submittedName>
        <fullName evidence="1">PE</fullName>
    </submittedName>
</protein>
<evidence type="ECO:0000313" key="1">
    <source>
        <dbReference type="EMBL" id="AAF63307.1"/>
    </source>
</evidence>
<dbReference type="Proteomes" id="UP000000734">
    <property type="component" value="Genome"/>
</dbReference>
<organism evidence="1 2">
    <name type="scientific">Pseudomonas phage phi8</name>
    <dbReference type="NCBI Taxonomy" id="120086"/>
    <lineage>
        <taxon>Viruses</taxon>
        <taxon>Riboviria</taxon>
        <taxon>Orthornavirae</taxon>
        <taxon>Duplornaviricota</taxon>
        <taxon>Vidaverviricetes</taxon>
        <taxon>Mindivirales</taxon>
        <taxon>Cystoviridae</taxon>
        <taxon>Alphacystovirus</taxon>
        <taxon>Alphacystovirus phi8</taxon>
        <taxon>Cystovirus phi8</taxon>
    </lineage>
</organism>
<accession>Q9MC07</accession>
<dbReference type="KEGG" id="vg:956609"/>
<sequence>MMLQKMLQLAVARFGTRPDAFDMDALQRAWDEMYPPSSRAMQYATWKPEAIAKRKKAIETLLAKELATLAFYRNQLADIRRAEGMQVKPISGPRYVF</sequence>
<dbReference type="EMBL" id="AF226852">
    <property type="protein sequence ID" value="AAF63307.1"/>
    <property type="molecule type" value="Genomic_RNA"/>
</dbReference>